<dbReference type="GO" id="GO:0005886">
    <property type="term" value="C:plasma membrane"/>
    <property type="evidence" value="ECO:0007669"/>
    <property type="project" value="TreeGrafter"/>
</dbReference>
<dbReference type="Pfam" id="PF07495">
    <property type="entry name" value="Y_Y_Y"/>
    <property type="match status" value="1"/>
</dbReference>
<gene>
    <name evidence="6" type="ORF">C7I36_04285</name>
</gene>
<dbReference type="OrthoDB" id="9812260at2"/>
<evidence type="ECO:0000313" key="7">
    <source>
        <dbReference type="Proteomes" id="UP000242181"/>
    </source>
</evidence>
<feature type="domain" description="GGDEF" evidence="5">
    <location>
        <begin position="839"/>
        <end position="970"/>
    </location>
</feature>
<comment type="catalytic activity">
    <reaction evidence="3">
        <text>2 GTP = 3',3'-c-di-GMP + 2 diphosphate</text>
        <dbReference type="Rhea" id="RHEA:24898"/>
        <dbReference type="ChEBI" id="CHEBI:33019"/>
        <dbReference type="ChEBI" id="CHEBI:37565"/>
        <dbReference type="ChEBI" id="CHEBI:58805"/>
        <dbReference type="EC" id="2.7.7.65"/>
    </reaction>
</comment>
<evidence type="ECO:0000256" key="2">
    <source>
        <dbReference type="ARBA" id="ARBA00012528"/>
    </source>
</evidence>
<dbReference type="Gene3D" id="2.130.10.10">
    <property type="entry name" value="YVTN repeat-like/Quinoprotein amine dehydrogenase"/>
    <property type="match status" value="3"/>
</dbReference>
<evidence type="ECO:0000256" key="3">
    <source>
        <dbReference type="ARBA" id="ARBA00034247"/>
    </source>
</evidence>
<comment type="cofactor">
    <cofactor evidence="1">
        <name>Mg(2+)</name>
        <dbReference type="ChEBI" id="CHEBI:18420"/>
    </cofactor>
</comment>
<organism evidence="6 7">
    <name type="scientific">Zobellella taiwanensis</name>
    <dbReference type="NCBI Taxonomy" id="347535"/>
    <lineage>
        <taxon>Bacteria</taxon>
        <taxon>Pseudomonadati</taxon>
        <taxon>Pseudomonadota</taxon>
        <taxon>Gammaproteobacteria</taxon>
        <taxon>Aeromonadales</taxon>
        <taxon>Aeromonadaceae</taxon>
        <taxon>Zobellella</taxon>
    </lineage>
</organism>
<dbReference type="InterPro" id="IPR013783">
    <property type="entry name" value="Ig-like_fold"/>
</dbReference>
<evidence type="ECO:0000259" key="5">
    <source>
        <dbReference type="PROSITE" id="PS50887"/>
    </source>
</evidence>
<dbReference type="AlphaFoldDB" id="A0A2P7R6Y3"/>
<dbReference type="Gene3D" id="2.60.40.10">
    <property type="entry name" value="Immunoglobulins"/>
    <property type="match status" value="1"/>
</dbReference>
<dbReference type="InterPro" id="IPR000160">
    <property type="entry name" value="GGDEF_dom"/>
</dbReference>
<keyword evidence="4" id="KW-0812">Transmembrane</keyword>
<dbReference type="InterPro" id="IPR011110">
    <property type="entry name" value="Reg_prop"/>
</dbReference>
<accession>A0A2P7R6Y3</accession>
<evidence type="ECO:0000256" key="4">
    <source>
        <dbReference type="SAM" id="Phobius"/>
    </source>
</evidence>
<dbReference type="InterPro" id="IPR050469">
    <property type="entry name" value="Diguanylate_Cyclase"/>
</dbReference>
<proteinExistence type="predicted"/>
<dbReference type="InterPro" id="IPR011123">
    <property type="entry name" value="Y_Y_Y"/>
</dbReference>
<dbReference type="Pfam" id="PF07494">
    <property type="entry name" value="Reg_prop"/>
    <property type="match status" value="4"/>
</dbReference>
<dbReference type="PANTHER" id="PTHR45138:SF9">
    <property type="entry name" value="DIGUANYLATE CYCLASE DGCM-RELATED"/>
    <property type="match status" value="1"/>
</dbReference>
<dbReference type="PANTHER" id="PTHR45138">
    <property type="entry name" value="REGULATORY COMPONENTS OF SENSORY TRANSDUCTION SYSTEM"/>
    <property type="match status" value="1"/>
</dbReference>
<keyword evidence="4" id="KW-0472">Membrane</keyword>
<dbReference type="InterPro" id="IPR029787">
    <property type="entry name" value="Nucleotide_cyclase"/>
</dbReference>
<dbReference type="InterPro" id="IPR015943">
    <property type="entry name" value="WD40/YVTN_repeat-like_dom_sf"/>
</dbReference>
<dbReference type="GO" id="GO:0043709">
    <property type="term" value="P:cell adhesion involved in single-species biofilm formation"/>
    <property type="evidence" value="ECO:0007669"/>
    <property type="project" value="TreeGrafter"/>
</dbReference>
<dbReference type="SUPFAM" id="SSF55073">
    <property type="entry name" value="Nucleotide cyclase"/>
    <property type="match status" value="1"/>
</dbReference>
<dbReference type="SMART" id="SM00267">
    <property type="entry name" value="GGDEF"/>
    <property type="match status" value="1"/>
</dbReference>
<dbReference type="GO" id="GO:0052621">
    <property type="term" value="F:diguanylate cyclase activity"/>
    <property type="evidence" value="ECO:0007669"/>
    <property type="project" value="UniProtKB-EC"/>
</dbReference>
<dbReference type="EC" id="2.7.7.65" evidence="2"/>
<keyword evidence="4" id="KW-1133">Transmembrane helix</keyword>
<dbReference type="InterPro" id="IPR043128">
    <property type="entry name" value="Rev_trsase/Diguanyl_cyclase"/>
</dbReference>
<evidence type="ECO:0000313" key="6">
    <source>
        <dbReference type="EMBL" id="PSJ45943.1"/>
    </source>
</evidence>
<dbReference type="CDD" id="cd01949">
    <property type="entry name" value="GGDEF"/>
    <property type="match status" value="1"/>
</dbReference>
<dbReference type="SUPFAM" id="SSF63829">
    <property type="entry name" value="Calcium-dependent phosphotriesterase"/>
    <property type="match status" value="2"/>
</dbReference>
<dbReference type="NCBIfam" id="TIGR00254">
    <property type="entry name" value="GGDEF"/>
    <property type="match status" value="1"/>
</dbReference>
<sequence>MSRAVRPFALSRLFRLVLYAWLPLLFLCRPLSAADAPLDDYYRDLWNTRNGLPHNTINSIAQTAEGYLWFATWEGVARYNGREFRTFERGAHTGLPDSGIRTLVPDGEGLLVAGARGGISRYQHQRWTAEPDLPAMVNHVLRTRDGRLWFATEGGGIYWRQDGELHHLGVDDGLPGAAVYRLLEDEDGVIWAGTSRGLAVIRDQRVQVVAQIPAAPVLALLLDRQGRLLIGSEEGAYVHEQGGFSLLRPELAQEAVSALLEDDSGDLLLGTIDRGLIRLSRFGLERLGLEQGLPDNRVVSLLQDSERNIWVGTNGGLLRLRDAPFTSFTQDDGLAGNYVRTVLAHGNGSIWAGTSNGLSRIDGDRVQTLALTLADGSVPSILSLAQGSGDTLWAGTFTHGLLRLENGTLAQVIDRDQGLGANEVRAILPAVDGSLWVGTAKGLSRIKDGRISTYYQQDGLPGEFVMALHQADNGDIWVGTGVGVGILRQGRPDRIEALYLNSQENAEYAFGFYQEPDGKHMWMTTDRGLLRYRYRDGSLSMVGKPHGLPIEKMFQPVADRLGGLWLSTNRGILRIDLAEAQRVADGERDRIAFELLGEGDGMASAQANGGSGPAAALARDGSVWIATAKGVARVYPGRLSEFGQAELPVVLESAEANGKAADIRLPLALPAGTDRLQLSFAGLGYVMPERIRYRTLLEGFDQGWVERGRQNLAEYTNLAPGNYVFRVAAAYPYGDWSPQEARLAFSIAPFFWQRPLFWLLAGLLGLAAIGLLMRLRLRMLRLRAVELEHLVRDKTRELQQQSLAFERQAREDQLTGLANRRAFDEWLAQAFEAARREHTPLCLAVLDIDHFKQVNDKWSHAVGDQAIRAIATVLRREIRTTDYVARWGGEEFTLLFPVTEPDEAVRICERIRRAIADLDCGGFADGLHLTASLGGAGARGLASADRLLAHADQALYQAKSEGRNRVVLWS</sequence>
<dbReference type="GO" id="GO:1902201">
    <property type="term" value="P:negative regulation of bacterial-type flagellum-dependent cell motility"/>
    <property type="evidence" value="ECO:0007669"/>
    <property type="project" value="TreeGrafter"/>
</dbReference>
<dbReference type="Gene3D" id="3.30.70.270">
    <property type="match status" value="1"/>
</dbReference>
<dbReference type="RefSeq" id="WP_106452494.1">
    <property type="nucleotide sequence ID" value="NZ_PXYH01000004.1"/>
</dbReference>
<dbReference type="Pfam" id="PF00990">
    <property type="entry name" value="GGDEF"/>
    <property type="match status" value="1"/>
</dbReference>
<comment type="caution">
    <text evidence="6">The sequence shown here is derived from an EMBL/GenBank/DDBJ whole genome shotgun (WGS) entry which is preliminary data.</text>
</comment>
<protein>
    <recommendedName>
        <fullName evidence="2">diguanylate cyclase</fullName>
        <ecNumber evidence="2">2.7.7.65</ecNumber>
    </recommendedName>
</protein>
<reference evidence="6 7" key="1">
    <citation type="submission" date="2018-03" db="EMBL/GenBank/DDBJ databases">
        <title>The draft genome of Zobellella taiwanensis JCM 13381.</title>
        <authorList>
            <person name="Liu L."/>
            <person name="Li L."/>
            <person name="Wang T."/>
            <person name="Zhang X."/>
            <person name="Liang L."/>
        </authorList>
    </citation>
    <scope>NUCLEOTIDE SEQUENCE [LARGE SCALE GENOMIC DNA]</scope>
    <source>
        <strain evidence="6 7">JCM 13381</strain>
    </source>
</reference>
<dbReference type="EMBL" id="PXYH01000004">
    <property type="protein sequence ID" value="PSJ45943.1"/>
    <property type="molecule type" value="Genomic_DNA"/>
</dbReference>
<dbReference type="PROSITE" id="PS50887">
    <property type="entry name" value="GGDEF"/>
    <property type="match status" value="1"/>
</dbReference>
<dbReference type="FunFam" id="3.30.70.270:FF:000001">
    <property type="entry name" value="Diguanylate cyclase domain protein"/>
    <property type="match status" value="1"/>
</dbReference>
<evidence type="ECO:0000256" key="1">
    <source>
        <dbReference type="ARBA" id="ARBA00001946"/>
    </source>
</evidence>
<feature type="transmembrane region" description="Helical" evidence="4">
    <location>
        <begin position="756"/>
        <end position="773"/>
    </location>
</feature>
<name>A0A2P7R6Y3_9GAMM</name>
<keyword evidence="7" id="KW-1185">Reference proteome</keyword>
<dbReference type="Proteomes" id="UP000242181">
    <property type="component" value="Unassembled WGS sequence"/>
</dbReference>